<dbReference type="EMBL" id="CP034465">
    <property type="protein sequence ID" value="AZP04109.1"/>
    <property type="molecule type" value="Genomic_DNA"/>
</dbReference>
<gene>
    <name evidence="1" type="ORF">EJN90_05180</name>
</gene>
<sequence>MMDMSSEENNLRDSIAALESRYHMTTDTIEKMLGFREGTLLRYLAGEDNLDRKEAGNLFMFCEILLDGMTAVDNDERLRAVLDHLVELLGMTYQTLSIFSNVAEHEIKDFRESKKPLSSEMKYRLAVKSYYLLLTIVQNQE</sequence>
<dbReference type="OrthoDB" id="2859322at2"/>
<name>A0A3S9H9S3_9LACT</name>
<evidence type="ECO:0000313" key="1">
    <source>
        <dbReference type="EMBL" id="AZP04109.1"/>
    </source>
</evidence>
<dbReference type="AlphaFoldDB" id="A0A3S9H9S3"/>
<keyword evidence="2" id="KW-1185">Reference proteome</keyword>
<dbReference type="RefSeq" id="WP_126109202.1">
    <property type="nucleotide sequence ID" value="NZ_CP034465.1"/>
</dbReference>
<dbReference type="InterPro" id="IPR046930">
    <property type="entry name" value="HTH_60"/>
</dbReference>
<dbReference type="KEGG" id="jeh:EJN90_05180"/>
<accession>A0A3S9H9S3</accession>
<dbReference type="Pfam" id="PF20317">
    <property type="entry name" value="HTH_60"/>
    <property type="match status" value="1"/>
</dbReference>
<dbReference type="Proteomes" id="UP000273326">
    <property type="component" value="Chromosome"/>
</dbReference>
<organism evidence="1 2">
    <name type="scientific">Jeotgalibaca ciconiae</name>
    <dbReference type="NCBI Taxonomy" id="2496265"/>
    <lineage>
        <taxon>Bacteria</taxon>
        <taxon>Bacillati</taxon>
        <taxon>Bacillota</taxon>
        <taxon>Bacilli</taxon>
        <taxon>Lactobacillales</taxon>
        <taxon>Carnobacteriaceae</taxon>
        <taxon>Jeotgalibaca</taxon>
    </lineage>
</organism>
<evidence type="ECO:0000313" key="2">
    <source>
        <dbReference type="Proteomes" id="UP000273326"/>
    </source>
</evidence>
<proteinExistence type="predicted"/>
<protein>
    <submittedName>
        <fullName evidence="1">Uncharacterized protein</fullName>
    </submittedName>
</protein>
<reference evidence="2" key="1">
    <citation type="submission" date="2018-12" db="EMBL/GenBank/DDBJ databases">
        <title>Complete genome sequencing of Jeotgalibaca sp. H21T32.</title>
        <authorList>
            <person name="Bae J.-W."/>
            <person name="Lee S.-Y."/>
        </authorList>
    </citation>
    <scope>NUCLEOTIDE SEQUENCE [LARGE SCALE GENOMIC DNA]</scope>
    <source>
        <strain evidence="2">H21T32</strain>
    </source>
</reference>